<dbReference type="PANTHER" id="PTHR10578:SF107">
    <property type="entry name" value="2-HYDROXYACID OXIDASE 1"/>
    <property type="match status" value="1"/>
</dbReference>
<organism evidence="7 8">
    <name type="scientific">Variovorax ureilyticus</name>
    <dbReference type="NCBI Taxonomy" id="1836198"/>
    <lineage>
        <taxon>Bacteria</taxon>
        <taxon>Pseudomonadati</taxon>
        <taxon>Pseudomonadota</taxon>
        <taxon>Betaproteobacteria</taxon>
        <taxon>Burkholderiales</taxon>
        <taxon>Comamonadaceae</taxon>
        <taxon>Variovorax</taxon>
    </lineage>
</organism>
<evidence type="ECO:0000256" key="1">
    <source>
        <dbReference type="ARBA" id="ARBA00001917"/>
    </source>
</evidence>
<protein>
    <submittedName>
        <fullName evidence="7">Alpha-hydroxy acid oxidase</fullName>
        <ecNumber evidence="7">1.-.-.-</ecNumber>
    </submittedName>
</protein>
<evidence type="ECO:0000256" key="2">
    <source>
        <dbReference type="ARBA" id="ARBA00022630"/>
    </source>
</evidence>
<proteinExistence type="inferred from homology"/>
<dbReference type="GO" id="GO:0016491">
    <property type="term" value="F:oxidoreductase activity"/>
    <property type="evidence" value="ECO:0007669"/>
    <property type="project" value="UniProtKB-KW"/>
</dbReference>
<name>A0ABU8VK19_9BURK</name>
<feature type="domain" description="FMN hydroxy acid dehydrogenase" evidence="6">
    <location>
        <begin position="1"/>
        <end position="382"/>
    </location>
</feature>
<comment type="similarity">
    <text evidence="5">Belongs to the FMN-dependent alpha-hydroxy acid dehydrogenase family.</text>
</comment>
<evidence type="ECO:0000313" key="8">
    <source>
        <dbReference type="Proteomes" id="UP001365846"/>
    </source>
</evidence>
<dbReference type="CDD" id="cd02809">
    <property type="entry name" value="alpha_hydroxyacid_oxid_FMN"/>
    <property type="match status" value="1"/>
</dbReference>
<reference evidence="7 8" key="1">
    <citation type="submission" date="2024-03" db="EMBL/GenBank/DDBJ databases">
        <title>Novel species of the genus Variovorax.</title>
        <authorList>
            <person name="Liu Q."/>
            <person name="Xin Y.-H."/>
        </authorList>
    </citation>
    <scope>NUCLEOTIDE SEQUENCE [LARGE SCALE GENOMIC DNA]</scope>
    <source>
        <strain evidence="7 8">KACC 18899</strain>
    </source>
</reference>
<dbReference type="PROSITE" id="PS51349">
    <property type="entry name" value="FMN_HYDROXY_ACID_DH_2"/>
    <property type="match status" value="1"/>
</dbReference>
<dbReference type="RefSeq" id="WP_340358601.1">
    <property type="nucleotide sequence ID" value="NZ_JBBKZU010000008.1"/>
</dbReference>
<dbReference type="PIRSF" id="PIRSF000138">
    <property type="entry name" value="Al-hdrx_acd_dh"/>
    <property type="match status" value="1"/>
</dbReference>
<keyword evidence="8" id="KW-1185">Reference proteome</keyword>
<keyword evidence="4 7" id="KW-0560">Oxidoreductase</keyword>
<dbReference type="SUPFAM" id="SSF51395">
    <property type="entry name" value="FMN-linked oxidoreductases"/>
    <property type="match status" value="1"/>
</dbReference>
<evidence type="ECO:0000256" key="4">
    <source>
        <dbReference type="ARBA" id="ARBA00023002"/>
    </source>
</evidence>
<keyword evidence="2" id="KW-0285">Flavoprotein</keyword>
<dbReference type="Gene3D" id="3.20.20.70">
    <property type="entry name" value="Aldolase class I"/>
    <property type="match status" value="1"/>
</dbReference>
<gene>
    <name evidence="7" type="ORF">WKW77_19915</name>
</gene>
<dbReference type="PANTHER" id="PTHR10578">
    <property type="entry name" value="S -2-HYDROXY-ACID OXIDASE-RELATED"/>
    <property type="match status" value="1"/>
</dbReference>
<evidence type="ECO:0000313" key="7">
    <source>
        <dbReference type="EMBL" id="MEJ8813365.1"/>
    </source>
</evidence>
<dbReference type="EMBL" id="JBBKZU010000008">
    <property type="protein sequence ID" value="MEJ8813365.1"/>
    <property type="molecule type" value="Genomic_DNA"/>
</dbReference>
<evidence type="ECO:0000256" key="3">
    <source>
        <dbReference type="ARBA" id="ARBA00022643"/>
    </source>
</evidence>
<comment type="cofactor">
    <cofactor evidence="1">
        <name>FMN</name>
        <dbReference type="ChEBI" id="CHEBI:58210"/>
    </cofactor>
</comment>
<evidence type="ECO:0000259" key="6">
    <source>
        <dbReference type="PROSITE" id="PS51349"/>
    </source>
</evidence>
<dbReference type="EC" id="1.-.-.-" evidence="7"/>
<keyword evidence="3" id="KW-0288">FMN</keyword>
<dbReference type="InterPro" id="IPR012133">
    <property type="entry name" value="Alpha-hydoxy_acid_DH_FMN"/>
</dbReference>
<dbReference type="Pfam" id="PF01070">
    <property type="entry name" value="FMN_dh"/>
    <property type="match status" value="1"/>
</dbReference>
<dbReference type="InterPro" id="IPR000262">
    <property type="entry name" value="FMN-dep_DH"/>
</dbReference>
<dbReference type="Proteomes" id="UP001365846">
    <property type="component" value="Unassembled WGS sequence"/>
</dbReference>
<comment type="caution">
    <text evidence="7">The sequence shown here is derived from an EMBL/GenBank/DDBJ whole genome shotgun (WGS) entry which is preliminary data.</text>
</comment>
<sequence>MDAFLNHAELRELAKRRLPRAIFEYIDRGTEDETGLRHNREAFDAVRILPRVLAGGGTRSQAVSLFGQACDMPIVAAPTACAGLVRFRGEVELAKAAAANGLPFCAALEAINSLEDIVQASEGNVWFQVYVWQDEALVSALLARAWNLGVRTLVVTLDSPVASKREYNLRNGFGMPFRFSPRNVCDVALHPRWAFGVLGRYLASGRVPSYANYPPGHRDTIFAPGKPLAYCDDLCWTHMRWLRERWKGHLVLKGILHPDDAVLARELGADGIVVSNHGGRTFDSAVAPIEVLPEIVRAAGDSMTILADSSVRRGSDVLKLIAAGAKAVMIGRMLLYGTAVGGMSGAGRTIGMLRSEIDSALAMSGCKDIRNADRRLLVGPSRHPDR</sequence>
<dbReference type="InterPro" id="IPR013785">
    <property type="entry name" value="Aldolase_TIM"/>
</dbReference>
<accession>A0ABU8VK19</accession>
<evidence type="ECO:0000256" key="5">
    <source>
        <dbReference type="ARBA" id="ARBA00024042"/>
    </source>
</evidence>
<dbReference type="InterPro" id="IPR037396">
    <property type="entry name" value="FMN_HAD"/>
</dbReference>